<dbReference type="EMBL" id="JAGEUA010000005">
    <property type="protein sequence ID" value="KAL0979059.1"/>
    <property type="molecule type" value="Genomic_DNA"/>
</dbReference>
<organism evidence="2 3">
    <name type="scientific">Umbra pygmaea</name>
    <name type="common">Eastern mudminnow</name>
    <dbReference type="NCBI Taxonomy" id="75934"/>
    <lineage>
        <taxon>Eukaryota</taxon>
        <taxon>Metazoa</taxon>
        <taxon>Chordata</taxon>
        <taxon>Craniata</taxon>
        <taxon>Vertebrata</taxon>
        <taxon>Euteleostomi</taxon>
        <taxon>Actinopterygii</taxon>
        <taxon>Neopterygii</taxon>
        <taxon>Teleostei</taxon>
        <taxon>Protacanthopterygii</taxon>
        <taxon>Esociformes</taxon>
        <taxon>Umbridae</taxon>
        <taxon>Umbra</taxon>
    </lineage>
</organism>
<evidence type="ECO:0000313" key="2">
    <source>
        <dbReference type="EMBL" id="KAL0979059.1"/>
    </source>
</evidence>
<dbReference type="AlphaFoldDB" id="A0ABD0WQE5"/>
<feature type="compositionally biased region" description="Polar residues" evidence="1">
    <location>
        <begin position="225"/>
        <end position="238"/>
    </location>
</feature>
<feature type="compositionally biased region" description="Low complexity" evidence="1">
    <location>
        <begin position="54"/>
        <end position="69"/>
    </location>
</feature>
<dbReference type="PANTHER" id="PTHR31025">
    <property type="entry name" value="SI:CH211-196P9.1-RELATED"/>
    <property type="match status" value="1"/>
</dbReference>
<accession>A0ABD0WQE5</accession>
<dbReference type="PANTHER" id="PTHR31025:SF9">
    <property type="entry name" value="SI:DKEY-286J15.1"/>
    <property type="match status" value="1"/>
</dbReference>
<feature type="compositionally biased region" description="Basic residues" evidence="1">
    <location>
        <begin position="209"/>
        <end position="223"/>
    </location>
</feature>
<reference evidence="2 3" key="1">
    <citation type="submission" date="2024-06" db="EMBL/GenBank/DDBJ databases">
        <authorList>
            <person name="Pan Q."/>
            <person name="Wen M."/>
            <person name="Jouanno E."/>
            <person name="Zahm M."/>
            <person name="Klopp C."/>
            <person name="Cabau C."/>
            <person name="Louis A."/>
            <person name="Berthelot C."/>
            <person name="Parey E."/>
            <person name="Roest Crollius H."/>
            <person name="Montfort J."/>
            <person name="Robinson-Rechavi M."/>
            <person name="Bouchez O."/>
            <person name="Lampietro C."/>
            <person name="Lopez Roques C."/>
            <person name="Donnadieu C."/>
            <person name="Postlethwait J."/>
            <person name="Bobe J."/>
            <person name="Verreycken H."/>
            <person name="Guiguen Y."/>
        </authorList>
    </citation>
    <scope>NUCLEOTIDE SEQUENCE [LARGE SCALE GENOMIC DNA]</scope>
    <source>
        <strain evidence="2">Up_M1</strain>
        <tissue evidence="2">Testis</tissue>
    </source>
</reference>
<proteinExistence type="predicted"/>
<feature type="region of interest" description="Disordered" evidence="1">
    <location>
        <begin position="35"/>
        <end position="88"/>
    </location>
</feature>
<keyword evidence="3" id="KW-1185">Reference proteome</keyword>
<protein>
    <submittedName>
        <fullName evidence="2">Uncharacterized protein</fullName>
    </submittedName>
</protein>
<sequence>MLSSFSKEDLRDLFPGPEHFLRRRTIWRLTHGENEVQESDLCRPGTSSGTCDFSPAATPFPSSSTSLPTSPSPPPIPSTPHSTPNPRDKDAALRTVQLVSPQYVLYTDTELEQSRNTFFEKQRAGQEGDYILSKDLRCRLIRNTVTSMISIKRAAGDDFQYPCSRELTVMAKRLIGYYPMLRDRSATSGAEWEAVKKQLVKRTQNVATPKKKQGATPSRKRSRGLSFQSSQEMSTDESTISNVISMDGSPEATCSTPEVEQLDDTTESLQNQARHYKTLQEMYKTKARPIQQDVSQLLDLEFQARRTFIDSDATKEQDRPNKILQAYPCFRELDHAQFYGVLKKLMKPPLLDKVKHSIAMMKALPDMFPSPVTPPKKLGHASEAMFHIIESSENPNTFLQTRPLFSPVVIVCETNCILAIGTMPVLTFPKEDIYASVMYLMACYYTFHLTYPKCIATLLSVLQTEVLSDAIHDRDMTSSYKKCMAEWKKFITD</sequence>
<feature type="region of interest" description="Disordered" evidence="1">
    <location>
        <begin position="203"/>
        <end position="238"/>
    </location>
</feature>
<comment type="caution">
    <text evidence="2">The sequence shown here is derived from an EMBL/GenBank/DDBJ whole genome shotgun (WGS) entry which is preliminary data.</text>
</comment>
<dbReference type="Proteomes" id="UP001557470">
    <property type="component" value="Unassembled WGS sequence"/>
</dbReference>
<evidence type="ECO:0000256" key="1">
    <source>
        <dbReference type="SAM" id="MobiDB-lite"/>
    </source>
</evidence>
<evidence type="ECO:0000313" key="3">
    <source>
        <dbReference type="Proteomes" id="UP001557470"/>
    </source>
</evidence>
<gene>
    <name evidence="2" type="ORF">UPYG_G00179960</name>
</gene>
<name>A0ABD0WQE5_UMBPY</name>